<evidence type="ECO:0000313" key="3">
    <source>
        <dbReference type="EMBL" id="MFC4987785.1"/>
    </source>
</evidence>
<feature type="domain" description="Winged helix-turn-helix transcription repressor HrcA DNA-binding" evidence="2">
    <location>
        <begin position="1"/>
        <end position="24"/>
    </location>
</feature>
<evidence type="ECO:0000256" key="1">
    <source>
        <dbReference type="SAM" id="MobiDB-lite"/>
    </source>
</evidence>
<dbReference type="AlphaFoldDB" id="A0ABD5QDK9"/>
<dbReference type="EMBL" id="JBHSJG010000030">
    <property type="protein sequence ID" value="MFC4987785.1"/>
    <property type="molecule type" value="Genomic_DNA"/>
</dbReference>
<gene>
    <name evidence="3" type="ORF">ACFPFO_08410</name>
</gene>
<evidence type="ECO:0000259" key="2">
    <source>
        <dbReference type="Pfam" id="PF03444"/>
    </source>
</evidence>
<sequence length="26" mass="2859">MQSLNPVQFVEDVPGPKGGYRPTARD</sequence>
<comment type="caution">
    <text evidence="3">The sequence shown here is derived from an EMBL/GenBank/DDBJ whole genome shotgun (WGS) entry which is preliminary data.</text>
</comment>
<evidence type="ECO:0000313" key="4">
    <source>
        <dbReference type="Proteomes" id="UP001595925"/>
    </source>
</evidence>
<feature type="region of interest" description="Disordered" evidence="1">
    <location>
        <begin position="1"/>
        <end position="26"/>
    </location>
</feature>
<dbReference type="RefSeq" id="WP_380682957.1">
    <property type="nucleotide sequence ID" value="NZ_JAIVEF010000065.1"/>
</dbReference>
<accession>A0ABD5QDK9</accession>
<dbReference type="Proteomes" id="UP001595925">
    <property type="component" value="Unassembled WGS sequence"/>
</dbReference>
<organism evidence="3 4">
    <name type="scientific">Saliphagus infecundisoli</name>
    <dbReference type="NCBI Taxonomy" id="1849069"/>
    <lineage>
        <taxon>Archaea</taxon>
        <taxon>Methanobacteriati</taxon>
        <taxon>Methanobacteriota</taxon>
        <taxon>Stenosarchaea group</taxon>
        <taxon>Halobacteria</taxon>
        <taxon>Halobacteriales</taxon>
        <taxon>Natrialbaceae</taxon>
        <taxon>Saliphagus</taxon>
    </lineage>
</organism>
<dbReference type="Pfam" id="PF03444">
    <property type="entry name" value="WHD_HrcA"/>
    <property type="match status" value="1"/>
</dbReference>
<keyword evidence="4" id="KW-1185">Reference proteome</keyword>
<name>A0ABD5QDK9_9EURY</name>
<reference evidence="3 4" key="1">
    <citation type="journal article" date="2019" name="Int. J. Syst. Evol. Microbiol.">
        <title>The Global Catalogue of Microorganisms (GCM) 10K type strain sequencing project: providing services to taxonomists for standard genome sequencing and annotation.</title>
        <authorList>
            <consortium name="The Broad Institute Genomics Platform"/>
            <consortium name="The Broad Institute Genome Sequencing Center for Infectious Disease"/>
            <person name="Wu L."/>
            <person name="Ma J."/>
        </authorList>
    </citation>
    <scope>NUCLEOTIDE SEQUENCE [LARGE SCALE GENOMIC DNA]</scope>
    <source>
        <strain evidence="3 4">CGMCC 1.15824</strain>
    </source>
</reference>
<proteinExistence type="predicted"/>
<dbReference type="InterPro" id="IPR005104">
    <property type="entry name" value="WHTH_HrcA_DNA-bd"/>
</dbReference>
<protein>
    <recommendedName>
        <fullName evidence="2">Winged helix-turn-helix transcription repressor HrcA DNA-binding domain-containing protein</fullName>
    </recommendedName>
</protein>